<keyword evidence="2" id="KW-0378">Hydrolase</keyword>
<keyword evidence="6" id="KW-1185">Reference proteome</keyword>
<dbReference type="InterPro" id="IPR011330">
    <property type="entry name" value="Glyco_hydro/deAcase_b/a-brl"/>
</dbReference>
<feature type="signal peptide" evidence="3">
    <location>
        <begin position="1"/>
        <end position="18"/>
    </location>
</feature>
<evidence type="ECO:0000256" key="2">
    <source>
        <dbReference type="ARBA" id="ARBA00022801"/>
    </source>
</evidence>
<dbReference type="GO" id="GO:0004099">
    <property type="term" value="F:chitin deacetylase activity"/>
    <property type="evidence" value="ECO:0007669"/>
    <property type="project" value="TreeGrafter"/>
</dbReference>
<reference evidence="5 6" key="1">
    <citation type="submission" date="2020-12" db="EMBL/GenBank/DDBJ databases">
        <title>Metabolic potential, ecology and presence of endohyphal bacteria is reflected in genomic diversity of Mucoromycotina.</title>
        <authorList>
            <person name="Muszewska A."/>
            <person name="Okrasinska A."/>
            <person name="Steczkiewicz K."/>
            <person name="Drgas O."/>
            <person name="Orlowska M."/>
            <person name="Perlinska-Lenart U."/>
            <person name="Aleksandrzak-Piekarczyk T."/>
            <person name="Szatraj K."/>
            <person name="Zielenkiewicz U."/>
            <person name="Pilsyk S."/>
            <person name="Malc E."/>
            <person name="Mieczkowski P."/>
            <person name="Kruszewska J.S."/>
            <person name="Biernat P."/>
            <person name="Pawlowska J."/>
        </authorList>
    </citation>
    <scope>NUCLEOTIDE SEQUENCE [LARGE SCALE GENOMIC DNA]</scope>
    <source>
        <strain evidence="5 6">CBS 142.35</strain>
    </source>
</reference>
<dbReference type="GO" id="GO:0005975">
    <property type="term" value="P:carbohydrate metabolic process"/>
    <property type="evidence" value="ECO:0007669"/>
    <property type="project" value="InterPro"/>
</dbReference>
<dbReference type="PANTHER" id="PTHR10587:SF133">
    <property type="entry name" value="CHITIN DEACETYLASE 1-RELATED"/>
    <property type="match status" value="1"/>
</dbReference>
<evidence type="ECO:0000259" key="4">
    <source>
        <dbReference type="PROSITE" id="PS51677"/>
    </source>
</evidence>
<sequence length="337" mass="36574">MRKSAFLIALLALEQVYAQTPTTGAAAGLQTPTSNFEWKEAYPVPIQVPAPKAEWVSSFDNSSIPKAPVGVPGAPGNDPYCHWTSTQCKRPSDIYTCPTGRWGLSFDDGPTPASPPLYDFLKQQNLKATFFLIGGNVIQYPEMVKRMHEDGHEIAIHTWSHTQLTTQTNDQIIAELKWTEQAIKEIIGVSPVLVRPPQGDMDDRVRNITEKLGFKIAIWDHDTFDWEMGTNPAVTAQSIEQTVKGWISKSTSGITLEHDRVNDTVNVAINTVVPLLKSKYEMTTVAACANMSAEDVYKETAGKGSAAGGDSAATSLTPATLFMAFGTAAAGIISMAI</sequence>
<proteinExistence type="predicted"/>
<accession>A0A8H7VL36</accession>
<dbReference type="OrthoDB" id="407355at2759"/>
<dbReference type="Gene3D" id="3.20.20.370">
    <property type="entry name" value="Glycoside hydrolase/deacetylase"/>
    <property type="match status" value="1"/>
</dbReference>
<keyword evidence="3" id="KW-0732">Signal</keyword>
<dbReference type="GO" id="GO:0009272">
    <property type="term" value="P:fungal-type cell wall biogenesis"/>
    <property type="evidence" value="ECO:0007669"/>
    <property type="project" value="UniProtKB-ARBA"/>
</dbReference>
<dbReference type="GO" id="GO:0046872">
    <property type="term" value="F:metal ion binding"/>
    <property type="evidence" value="ECO:0007669"/>
    <property type="project" value="UniProtKB-KW"/>
</dbReference>
<evidence type="ECO:0000256" key="1">
    <source>
        <dbReference type="ARBA" id="ARBA00022723"/>
    </source>
</evidence>
<dbReference type="PANTHER" id="PTHR10587">
    <property type="entry name" value="GLYCOSYL TRANSFERASE-RELATED"/>
    <property type="match status" value="1"/>
</dbReference>
<evidence type="ECO:0000313" key="5">
    <source>
        <dbReference type="EMBL" id="KAG2218574.1"/>
    </source>
</evidence>
<feature type="chain" id="PRO_5034779083" description="NodB homology domain-containing protein" evidence="3">
    <location>
        <begin position="19"/>
        <end position="337"/>
    </location>
</feature>
<dbReference type="EMBL" id="JAEPRB010000222">
    <property type="protein sequence ID" value="KAG2218574.1"/>
    <property type="molecule type" value="Genomic_DNA"/>
</dbReference>
<name>A0A8H7VL36_9FUNG</name>
<organism evidence="5 6">
    <name type="scientific">Circinella minor</name>
    <dbReference type="NCBI Taxonomy" id="1195481"/>
    <lineage>
        <taxon>Eukaryota</taxon>
        <taxon>Fungi</taxon>
        <taxon>Fungi incertae sedis</taxon>
        <taxon>Mucoromycota</taxon>
        <taxon>Mucoromycotina</taxon>
        <taxon>Mucoromycetes</taxon>
        <taxon>Mucorales</taxon>
        <taxon>Lichtheimiaceae</taxon>
        <taxon>Circinella</taxon>
    </lineage>
</organism>
<dbReference type="InterPro" id="IPR050248">
    <property type="entry name" value="Polysacc_deacetylase_ArnD"/>
</dbReference>
<feature type="domain" description="NodB homology" evidence="4">
    <location>
        <begin position="100"/>
        <end position="285"/>
    </location>
</feature>
<evidence type="ECO:0000313" key="6">
    <source>
        <dbReference type="Proteomes" id="UP000646827"/>
    </source>
</evidence>
<dbReference type="Proteomes" id="UP000646827">
    <property type="component" value="Unassembled WGS sequence"/>
</dbReference>
<dbReference type="SUPFAM" id="SSF88713">
    <property type="entry name" value="Glycoside hydrolase/deacetylase"/>
    <property type="match status" value="1"/>
</dbReference>
<dbReference type="AlphaFoldDB" id="A0A8H7VL36"/>
<dbReference type="InterPro" id="IPR002509">
    <property type="entry name" value="NODB_dom"/>
</dbReference>
<gene>
    <name evidence="5" type="ORF">INT45_014163</name>
</gene>
<dbReference type="Pfam" id="PF01522">
    <property type="entry name" value="Polysacc_deac_1"/>
    <property type="match status" value="1"/>
</dbReference>
<keyword evidence="1" id="KW-0479">Metal-binding</keyword>
<evidence type="ECO:0000256" key="3">
    <source>
        <dbReference type="SAM" id="SignalP"/>
    </source>
</evidence>
<dbReference type="GO" id="GO:0016020">
    <property type="term" value="C:membrane"/>
    <property type="evidence" value="ECO:0007669"/>
    <property type="project" value="TreeGrafter"/>
</dbReference>
<protein>
    <recommendedName>
        <fullName evidence="4">NodB homology domain-containing protein</fullName>
    </recommendedName>
</protein>
<dbReference type="PROSITE" id="PS51677">
    <property type="entry name" value="NODB"/>
    <property type="match status" value="1"/>
</dbReference>
<comment type="caution">
    <text evidence="5">The sequence shown here is derived from an EMBL/GenBank/DDBJ whole genome shotgun (WGS) entry which is preliminary data.</text>
</comment>